<comment type="similarity">
    <text evidence="1 3">Belongs to the class-III pyridoxal-phosphate-dependent aminotransferase family.</text>
</comment>
<organism evidence="4 5">
    <name type="scientific">Hermanssonia centrifuga</name>
    <dbReference type="NCBI Taxonomy" id="98765"/>
    <lineage>
        <taxon>Eukaryota</taxon>
        <taxon>Fungi</taxon>
        <taxon>Dikarya</taxon>
        <taxon>Basidiomycota</taxon>
        <taxon>Agaricomycotina</taxon>
        <taxon>Agaricomycetes</taxon>
        <taxon>Polyporales</taxon>
        <taxon>Meruliaceae</taxon>
        <taxon>Hermanssonia</taxon>
    </lineage>
</organism>
<dbReference type="InterPro" id="IPR015421">
    <property type="entry name" value="PyrdxlP-dep_Trfase_major"/>
</dbReference>
<dbReference type="Proteomes" id="UP000186601">
    <property type="component" value="Unassembled WGS sequence"/>
</dbReference>
<dbReference type="GO" id="GO:0030170">
    <property type="term" value="F:pyridoxal phosphate binding"/>
    <property type="evidence" value="ECO:0007669"/>
    <property type="project" value="InterPro"/>
</dbReference>
<evidence type="ECO:0008006" key="6">
    <source>
        <dbReference type="Google" id="ProtNLM"/>
    </source>
</evidence>
<comment type="caution">
    <text evidence="4">The sequence shown here is derived from an EMBL/GenBank/DDBJ whole genome shotgun (WGS) entry which is preliminary data.</text>
</comment>
<evidence type="ECO:0000313" key="5">
    <source>
        <dbReference type="Proteomes" id="UP000186601"/>
    </source>
</evidence>
<accession>A0A2R6NHT1</accession>
<dbReference type="GO" id="GO:0008483">
    <property type="term" value="F:transaminase activity"/>
    <property type="evidence" value="ECO:0007669"/>
    <property type="project" value="InterPro"/>
</dbReference>
<keyword evidence="2 3" id="KW-0663">Pyridoxal phosphate</keyword>
<dbReference type="Gene3D" id="3.40.640.10">
    <property type="entry name" value="Type I PLP-dependent aspartate aminotransferase-like (Major domain)"/>
    <property type="match status" value="1"/>
</dbReference>
<dbReference type="OrthoDB" id="10261433at2759"/>
<sequence>MAPALLETEAAEGFATKAPLKPTAILHRTPWKPLVATSAEGSYVTLEDGRTLLDAVGGAAVACIGNGHPEVVQAIKAQVDKVSYVYNMQLSNEPAEELARLLVNSGGGGFELCGFVSGGSEAMEGVIKLGRQYYYETKQPQRKNFIARQLSFHGNTLGTLSLAFHKARRAPYETILDHENFHHVSPAYAKRFKKPEETEEQYVERLRQELEDKFLELGPDTVIGFVAETVVGATTGVVPPPKGYFKAMKSVCEKYGALFILDEVMSGMGRLGTLHAWEQFGDNICPDIQAVAKGLGGGYASIGAILMSKKVADGIRDSAGFWKHGHTYQVCHQLIQTALVHPLIATQQAHPLACAASLAVQKVIANENLLANARTQGAYLSSLLHERLLSPNCIAAPYIFDIRGAGCWWGIEFDFESPSAPKVGFKGKSFAVLVQQRALDKDLIIMGMTGTAALDGSKGDAILLSPAYNITKEQIDRIVDGFLETVEEVLRESFIQ</sequence>
<evidence type="ECO:0000256" key="2">
    <source>
        <dbReference type="ARBA" id="ARBA00022898"/>
    </source>
</evidence>
<dbReference type="GO" id="GO:0005829">
    <property type="term" value="C:cytosol"/>
    <property type="evidence" value="ECO:0007669"/>
    <property type="project" value="TreeGrafter"/>
</dbReference>
<gene>
    <name evidence="4" type="ORF">PHLCEN_2v12227</name>
</gene>
<dbReference type="InterPro" id="IPR005814">
    <property type="entry name" value="Aminotrans_3"/>
</dbReference>
<dbReference type="InterPro" id="IPR015424">
    <property type="entry name" value="PyrdxlP-dep_Trfase"/>
</dbReference>
<dbReference type="PANTHER" id="PTHR43094">
    <property type="entry name" value="AMINOTRANSFERASE"/>
    <property type="match status" value="1"/>
</dbReference>
<dbReference type="STRING" id="98765.A0A2R6NHT1"/>
<dbReference type="AlphaFoldDB" id="A0A2R6NHT1"/>
<evidence type="ECO:0000313" key="4">
    <source>
        <dbReference type="EMBL" id="PSR71883.1"/>
    </source>
</evidence>
<reference evidence="4 5" key="1">
    <citation type="submission" date="2018-02" db="EMBL/GenBank/DDBJ databases">
        <title>Genome sequence of the basidiomycete white-rot fungus Phlebia centrifuga.</title>
        <authorList>
            <person name="Granchi Z."/>
            <person name="Peng M."/>
            <person name="de Vries R.P."/>
            <person name="Hilden K."/>
            <person name="Makela M.R."/>
            <person name="Grigoriev I."/>
            <person name="Riley R."/>
        </authorList>
    </citation>
    <scope>NUCLEOTIDE SEQUENCE [LARGE SCALE GENOMIC DNA]</scope>
    <source>
        <strain evidence="4 5">FBCC195</strain>
    </source>
</reference>
<evidence type="ECO:0000256" key="3">
    <source>
        <dbReference type="RuleBase" id="RU003560"/>
    </source>
</evidence>
<evidence type="ECO:0000256" key="1">
    <source>
        <dbReference type="ARBA" id="ARBA00008954"/>
    </source>
</evidence>
<keyword evidence="5" id="KW-1185">Reference proteome</keyword>
<proteinExistence type="inferred from homology"/>
<name>A0A2R6NHT1_9APHY</name>
<protein>
    <recommendedName>
        <fullName evidence="6">PLP-dependent transferase</fullName>
    </recommendedName>
</protein>
<dbReference type="EMBL" id="MLYV02001234">
    <property type="protein sequence ID" value="PSR71883.1"/>
    <property type="molecule type" value="Genomic_DNA"/>
</dbReference>
<dbReference type="Pfam" id="PF00202">
    <property type="entry name" value="Aminotran_3"/>
    <property type="match status" value="1"/>
</dbReference>
<dbReference type="CDD" id="cd00610">
    <property type="entry name" value="OAT_like"/>
    <property type="match status" value="1"/>
</dbReference>
<dbReference type="Gene3D" id="3.90.1150.10">
    <property type="entry name" value="Aspartate Aminotransferase, domain 1"/>
    <property type="match status" value="1"/>
</dbReference>
<dbReference type="InterPro" id="IPR015422">
    <property type="entry name" value="PyrdxlP-dep_Trfase_small"/>
</dbReference>
<dbReference type="SUPFAM" id="SSF53383">
    <property type="entry name" value="PLP-dependent transferases"/>
    <property type="match status" value="1"/>
</dbReference>
<dbReference type="PANTHER" id="PTHR43094:SF1">
    <property type="entry name" value="AMINOTRANSFERASE CLASS-III"/>
    <property type="match status" value="1"/>
</dbReference>